<dbReference type="Gene3D" id="1.10.8.60">
    <property type="match status" value="1"/>
</dbReference>
<dbReference type="SUPFAM" id="SSF52172">
    <property type="entry name" value="CheY-like"/>
    <property type="match status" value="1"/>
</dbReference>
<dbReference type="InterPro" id="IPR001789">
    <property type="entry name" value="Sig_transdc_resp-reg_receiver"/>
</dbReference>
<dbReference type="Gene3D" id="3.40.50.300">
    <property type="entry name" value="P-loop containing nucleotide triphosphate hydrolases"/>
    <property type="match status" value="1"/>
</dbReference>
<evidence type="ECO:0000259" key="9">
    <source>
        <dbReference type="PROSITE" id="PS50045"/>
    </source>
</evidence>
<dbReference type="Proteomes" id="UP000831327">
    <property type="component" value="Chromosome"/>
</dbReference>
<gene>
    <name evidence="11" type="ORF">Rmf_25460</name>
</gene>
<dbReference type="CDD" id="cd17572">
    <property type="entry name" value="REC_NtrC1-like"/>
    <property type="match status" value="1"/>
</dbReference>
<organism evidence="11 12">
    <name type="scientific">Roseomonas fluvialis</name>
    <dbReference type="NCBI Taxonomy" id="1750527"/>
    <lineage>
        <taxon>Bacteria</taxon>
        <taxon>Pseudomonadati</taxon>
        <taxon>Pseudomonadota</taxon>
        <taxon>Alphaproteobacteria</taxon>
        <taxon>Acetobacterales</taxon>
        <taxon>Roseomonadaceae</taxon>
        <taxon>Roseomonas</taxon>
    </lineage>
</organism>
<dbReference type="Pfam" id="PF00072">
    <property type="entry name" value="Response_reg"/>
    <property type="match status" value="1"/>
</dbReference>
<dbReference type="PROSITE" id="PS00676">
    <property type="entry name" value="SIGMA54_INTERACT_2"/>
    <property type="match status" value="1"/>
</dbReference>
<dbReference type="InterPro" id="IPR003593">
    <property type="entry name" value="AAA+_ATPase"/>
</dbReference>
<evidence type="ECO:0000256" key="1">
    <source>
        <dbReference type="ARBA" id="ARBA00022741"/>
    </source>
</evidence>
<dbReference type="Pfam" id="PF02954">
    <property type="entry name" value="HTH_8"/>
    <property type="match status" value="1"/>
</dbReference>
<dbReference type="InterPro" id="IPR025943">
    <property type="entry name" value="Sigma_54_int_dom_ATP-bd_2"/>
</dbReference>
<dbReference type="InterPro" id="IPR009057">
    <property type="entry name" value="Homeodomain-like_sf"/>
</dbReference>
<dbReference type="InterPro" id="IPR002078">
    <property type="entry name" value="Sigma_54_int"/>
</dbReference>
<dbReference type="Gene3D" id="1.10.10.60">
    <property type="entry name" value="Homeodomain-like"/>
    <property type="match status" value="1"/>
</dbReference>
<reference evidence="11 12" key="1">
    <citation type="journal article" date="2016" name="Microbes Environ.">
        <title>Phylogenetically diverse aerobic anoxygenic phototrophic bacteria isolated from epilithic biofilms in Tama river, Japan.</title>
        <authorList>
            <person name="Hirose S."/>
            <person name="Matsuura K."/>
            <person name="Haruta S."/>
        </authorList>
    </citation>
    <scope>NUCLEOTIDE SEQUENCE [LARGE SCALE GENOMIC DNA]</scope>
    <source>
        <strain evidence="11 12">S08</strain>
    </source>
</reference>
<dbReference type="Pfam" id="PF25601">
    <property type="entry name" value="AAA_lid_14"/>
    <property type="match status" value="1"/>
</dbReference>
<dbReference type="EMBL" id="AP025637">
    <property type="protein sequence ID" value="BDG72617.1"/>
    <property type="molecule type" value="Genomic_DNA"/>
</dbReference>
<evidence type="ECO:0000256" key="6">
    <source>
        <dbReference type="ARBA" id="ARBA00023159"/>
    </source>
</evidence>
<dbReference type="InterPro" id="IPR011006">
    <property type="entry name" value="CheY-like_superfamily"/>
</dbReference>
<dbReference type="SUPFAM" id="SSF52540">
    <property type="entry name" value="P-loop containing nucleoside triphosphate hydrolases"/>
    <property type="match status" value="1"/>
</dbReference>
<dbReference type="InterPro" id="IPR027417">
    <property type="entry name" value="P-loop_NTPase"/>
</dbReference>
<evidence type="ECO:0000259" key="10">
    <source>
        <dbReference type="PROSITE" id="PS50110"/>
    </source>
</evidence>
<keyword evidence="12" id="KW-1185">Reference proteome</keyword>
<feature type="modified residue" description="4-aspartylphosphate" evidence="8">
    <location>
        <position position="64"/>
    </location>
</feature>
<dbReference type="CDD" id="cd00009">
    <property type="entry name" value="AAA"/>
    <property type="match status" value="1"/>
</dbReference>
<evidence type="ECO:0000256" key="7">
    <source>
        <dbReference type="ARBA" id="ARBA00023163"/>
    </source>
</evidence>
<keyword evidence="6" id="KW-0010">Activator</keyword>
<evidence type="ECO:0000256" key="3">
    <source>
        <dbReference type="ARBA" id="ARBA00023012"/>
    </source>
</evidence>
<evidence type="ECO:0000256" key="2">
    <source>
        <dbReference type="ARBA" id="ARBA00022840"/>
    </source>
</evidence>
<protein>
    <submittedName>
        <fullName evidence="11">Sigma-54-dependent Fis family transcriptional regulator</fullName>
    </submittedName>
</protein>
<dbReference type="SUPFAM" id="SSF46689">
    <property type="entry name" value="Homeodomain-like"/>
    <property type="match status" value="1"/>
</dbReference>
<dbReference type="Pfam" id="PF00158">
    <property type="entry name" value="Sigma54_activat"/>
    <property type="match status" value="1"/>
</dbReference>
<evidence type="ECO:0000256" key="8">
    <source>
        <dbReference type="PROSITE-ProRule" id="PRU00169"/>
    </source>
</evidence>
<accession>A0ABM7Y443</accession>
<keyword evidence="3" id="KW-0902">Two-component regulatory system</keyword>
<keyword evidence="2" id="KW-0067">ATP-binding</keyword>
<evidence type="ECO:0000256" key="4">
    <source>
        <dbReference type="ARBA" id="ARBA00023015"/>
    </source>
</evidence>
<dbReference type="PROSITE" id="PS50045">
    <property type="entry name" value="SIGMA54_INTERACT_4"/>
    <property type="match status" value="1"/>
</dbReference>
<evidence type="ECO:0000256" key="5">
    <source>
        <dbReference type="ARBA" id="ARBA00023125"/>
    </source>
</evidence>
<dbReference type="InterPro" id="IPR058031">
    <property type="entry name" value="AAA_lid_NorR"/>
</dbReference>
<keyword evidence="4" id="KW-0805">Transcription regulation</keyword>
<dbReference type="PROSITE" id="PS50110">
    <property type="entry name" value="RESPONSE_REGULATORY"/>
    <property type="match status" value="1"/>
</dbReference>
<dbReference type="InterPro" id="IPR002197">
    <property type="entry name" value="HTH_Fis"/>
</dbReference>
<feature type="domain" description="Response regulatory" evidence="10">
    <location>
        <begin position="15"/>
        <end position="129"/>
    </location>
</feature>
<dbReference type="InterPro" id="IPR025944">
    <property type="entry name" value="Sigma_54_int_dom_CS"/>
</dbReference>
<dbReference type="PANTHER" id="PTHR32071">
    <property type="entry name" value="TRANSCRIPTIONAL REGULATORY PROTEIN"/>
    <property type="match status" value="1"/>
</dbReference>
<feature type="domain" description="Sigma-54 factor interaction" evidence="9">
    <location>
        <begin position="153"/>
        <end position="382"/>
    </location>
</feature>
<evidence type="ECO:0000313" key="12">
    <source>
        <dbReference type="Proteomes" id="UP000831327"/>
    </source>
</evidence>
<evidence type="ECO:0000313" key="11">
    <source>
        <dbReference type="EMBL" id="BDG72617.1"/>
    </source>
</evidence>
<dbReference type="SMART" id="SM00448">
    <property type="entry name" value="REC"/>
    <property type="match status" value="1"/>
</dbReference>
<dbReference type="SMART" id="SM00382">
    <property type="entry name" value="AAA"/>
    <property type="match status" value="1"/>
</dbReference>
<keyword evidence="5" id="KW-0238">DNA-binding</keyword>
<dbReference type="PROSITE" id="PS00688">
    <property type="entry name" value="SIGMA54_INTERACT_3"/>
    <property type="match status" value="1"/>
</dbReference>
<keyword evidence="8" id="KW-0597">Phosphoprotein</keyword>
<keyword evidence="7" id="KW-0804">Transcription</keyword>
<name>A0ABM7Y443_9PROT</name>
<sequence>MPAFGTEADTVAPARLLLVEDTLSLATLYREYLRDEGHDIHHAPTLREARAAIATAPPDAVLLDLRLPDGDGLGLLAEIRAMAEPPPVVVMTAHGSVATAVEAMRAGASDFLVKPFAAERLVVTLANVLERASLRREVATLAAGATRTGLAGFIGAAPVMQAVYRILENAAASRATVFVTGESGTGKELAAEAVHALSPRAAGPFVPLNCAAIPKDLIESEIFGHVRGAFTGAVADRPGAARAADGGTLFLDEICEMDLSLQGKLLRFIQTGSFVPVGASKPLRTDVRFVCATNRDPLAEVQAGRFREDLYYRLHVVPVPLPPLRERGEDVMLLAEAFLTRSAAEEAKRFVRFAPDAAALLRAHRWPGNVRELENAIRTAVVLHDGEAVTAAMLPVTVHGAGQPVAPPAAPRQADPARRIRPLAEVEREVIEDAIRLCGGNVPKAAAFLGVSPSTLYRKREAWAQRG</sequence>
<proteinExistence type="predicted"/>
<dbReference type="PANTHER" id="PTHR32071:SF117">
    <property type="entry name" value="PTS-DEPENDENT DIHYDROXYACETONE KINASE OPERON REGULATORY PROTEIN-RELATED"/>
    <property type="match status" value="1"/>
</dbReference>
<dbReference type="Gene3D" id="3.40.50.2300">
    <property type="match status" value="1"/>
</dbReference>
<keyword evidence="1" id="KW-0547">Nucleotide-binding</keyword>